<dbReference type="EMBL" id="VSRR010007458">
    <property type="protein sequence ID" value="MPC46935.1"/>
    <property type="molecule type" value="Genomic_DNA"/>
</dbReference>
<proteinExistence type="predicted"/>
<dbReference type="Proteomes" id="UP000324222">
    <property type="component" value="Unassembled WGS sequence"/>
</dbReference>
<sequence>MPPAGSVVKKITTIDVASPQSKSSSQRENNLRSVVEALSIREGPLQRPDSRAVPSHLQHQDQDHIKRVSSASCTKTESPQQIRVTIMHGNVSSTLSMIADITLIGLNSLHHLGLSKQVLQSPPQAKYFTAEGSEMAPPLDALSHYPVNHPNPKDKMLGHRQSSHLQILLTQQLTKL</sequence>
<name>A0A5B7FN88_PORTR</name>
<feature type="compositionally biased region" description="Polar residues" evidence="1">
    <location>
        <begin position="18"/>
        <end position="32"/>
    </location>
</feature>
<evidence type="ECO:0000313" key="2">
    <source>
        <dbReference type="EMBL" id="MPC46935.1"/>
    </source>
</evidence>
<dbReference type="AlphaFoldDB" id="A0A5B7FN88"/>
<feature type="region of interest" description="Disordered" evidence="1">
    <location>
        <begin position="1"/>
        <end position="76"/>
    </location>
</feature>
<protein>
    <submittedName>
        <fullName evidence="2">Uncharacterized protein</fullName>
    </submittedName>
</protein>
<accession>A0A5B7FN88</accession>
<organism evidence="2 3">
    <name type="scientific">Portunus trituberculatus</name>
    <name type="common">Swimming crab</name>
    <name type="synonym">Neptunus trituberculatus</name>
    <dbReference type="NCBI Taxonomy" id="210409"/>
    <lineage>
        <taxon>Eukaryota</taxon>
        <taxon>Metazoa</taxon>
        <taxon>Ecdysozoa</taxon>
        <taxon>Arthropoda</taxon>
        <taxon>Crustacea</taxon>
        <taxon>Multicrustacea</taxon>
        <taxon>Malacostraca</taxon>
        <taxon>Eumalacostraca</taxon>
        <taxon>Eucarida</taxon>
        <taxon>Decapoda</taxon>
        <taxon>Pleocyemata</taxon>
        <taxon>Brachyura</taxon>
        <taxon>Eubrachyura</taxon>
        <taxon>Portunoidea</taxon>
        <taxon>Portunidae</taxon>
        <taxon>Portuninae</taxon>
        <taxon>Portunus</taxon>
    </lineage>
</organism>
<reference evidence="2 3" key="1">
    <citation type="submission" date="2019-05" db="EMBL/GenBank/DDBJ databases">
        <title>Another draft genome of Portunus trituberculatus and its Hox gene families provides insights of decapod evolution.</title>
        <authorList>
            <person name="Jeong J.-H."/>
            <person name="Song I."/>
            <person name="Kim S."/>
            <person name="Choi T."/>
            <person name="Kim D."/>
            <person name="Ryu S."/>
            <person name="Kim W."/>
        </authorList>
    </citation>
    <scope>NUCLEOTIDE SEQUENCE [LARGE SCALE GENOMIC DNA]</scope>
    <source>
        <tissue evidence="2">Muscle</tissue>
    </source>
</reference>
<keyword evidence="3" id="KW-1185">Reference proteome</keyword>
<evidence type="ECO:0000256" key="1">
    <source>
        <dbReference type="SAM" id="MobiDB-lite"/>
    </source>
</evidence>
<gene>
    <name evidence="2" type="ORF">E2C01_040666</name>
</gene>
<evidence type="ECO:0000313" key="3">
    <source>
        <dbReference type="Proteomes" id="UP000324222"/>
    </source>
</evidence>
<comment type="caution">
    <text evidence="2">The sequence shown here is derived from an EMBL/GenBank/DDBJ whole genome shotgun (WGS) entry which is preliminary data.</text>
</comment>